<keyword evidence="5 10" id="KW-0472">Membrane</keyword>
<evidence type="ECO:0000256" key="3">
    <source>
        <dbReference type="ARBA" id="ARBA00022692"/>
    </source>
</evidence>
<evidence type="ECO:0000256" key="2">
    <source>
        <dbReference type="ARBA" id="ARBA00022475"/>
    </source>
</evidence>
<keyword evidence="4 10" id="KW-1133">Transmembrane helix</keyword>
<keyword evidence="10" id="KW-0813">Transport</keyword>
<comment type="caution">
    <text evidence="11">The sequence shown here is derived from an EMBL/GenBank/DDBJ whole genome shotgun (WGS) entry which is preliminary data.</text>
</comment>
<accession>A0A0A0C0X7</accession>
<dbReference type="Pfam" id="PF02537">
    <property type="entry name" value="CRCB"/>
    <property type="match status" value="1"/>
</dbReference>
<feature type="transmembrane region" description="Helical" evidence="10">
    <location>
        <begin position="85"/>
        <end position="105"/>
    </location>
</feature>
<comment type="function">
    <text evidence="9 10">Fluoride-specific ion channel. Important for reducing fluoride concentration in the cell, thus reducing its toxicity.</text>
</comment>
<keyword evidence="12" id="KW-1185">Reference proteome</keyword>
<keyword evidence="2 10" id="KW-1003">Cell membrane</keyword>
<feature type="transmembrane region" description="Helical" evidence="10">
    <location>
        <begin position="117"/>
        <end position="140"/>
    </location>
</feature>
<keyword evidence="10" id="KW-0915">Sodium</keyword>
<evidence type="ECO:0000313" key="11">
    <source>
        <dbReference type="EMBL" id="KGM13069.1"/>
    </source>
</evidence>
<feature type="transmembrane region" description="Helical" evidence="10">
    <location>
        <begin position="52"/>
        <end position="73"/>
    </location>
</feature>
<keyword evidence="10" id="KW-0406">Ion transport</keyword>
<comment type="catalytic activity">
    <reaction evidence="8">
        <text>fluoride(in) = fluoride(out)</text>
        <dbReference type="Rhea" id="RHEA:76159"/>
        <dbReference type="ChEBI" id="CHEBI:17051"/>
    </reaction>
    <physiologicalReaction direction="left-to-right" evidence="8">
        <dbReference type="Rhea" id="RHEA:76160"/>
    </physiologicalReaction>
</comment>
<evidence type="ECO:0000256" key="10">
    <source>
        <dbReference type="HAMAP-Rule" id="MF_00454"/>
    </source>
</evidence>
<dbReference type="RefSeq" id="WP_052105245.1">
    <property type="nucleotide sequence ID" value="NZ_AXCZ01000069.1"/>
</dbReference>
<evidence type="ECO:0000256" key="7">
    <source>
        <dbReference type="ARBA" id="ARBA00035120"/>
    </source>
</evidence>
<dbReference type="AlphaFoldDB" id="A0A0A0C0X7"/>
<evidence type="ECO:0000313" key="12">
    <source>
        <dbReference type="Proteomes" id="UP000054314"/>
    </source>
</evidence>
<keyword evidence="3 10" id="KW-0812">Transmembrane</keyword>
<protein>
    <recommendedName>
        <fullName evidence="10">Fluoride-specific ion channel FluC</fullName>
    </recommendedName>
</protein>
<evidence type="ECO:0000256" key="9">
    <source>
        <dbReference type="ARBA" id="ARBA00049940"/>
    </source>
</evidence>
<evidence type="ECO:0000256" key="1">
    <source>
        <dbReference type="ARBA" id="ARBA00004651"/>
    </source>
</evidence>
<comment type="activity regulation">
    <text evidence="10">Na(+) is not transported, but it plays an essential structural role and its presence is essential for fluoride channel function.</text>
</comment>
<dbReference type="InterPro" id="IPR003691">
    <property type="entry name" value="FluC"/>
</dbReference>
<evidence type="ECO:0000256" key="5">
    <source>
        <dbReference type="ARBA" id="ARBA00023136"/>
    </source>
</evidence>
<evidence type="ECO:0000256" key="6">
    <source>
        <dbReference type="ARBA" id="ARBA00023303"/>
    </source>
</evidence>
<dbReference type="PANTHER" id="PTHR28259:SF1">
    <property type="entry name" value="FLUORIDE EXPORT PROTEIN 1-RELATED"/>
    <property type="match status" value="1"/>
</dbReference>
<keyword evidence="10" id="KW-0479">Metal-binding</keyword>
<feature type="transmembrane region" description="Helical" evidence="10">
    <location>
        <begin position="21"/>
        <end position="40"/>
    </location>
</feature>
<reference evidence="11 12" key="1">
    <citation type="submission" date="2013-08" db="EMBL/GenBank/DDBJ databases">
        <title>Genome sequencing of Cellulomonas bogoriensis 69B4.</title>
        <authorList>
            <person name="Chen F."/>
            <person name="Li Y."/>
            <person name="Wang G."/>
        </authorList>
    </citation>
    <scope>NUCLEOTIDE SEQUENCE [LARGE SCALE GENOMIC DNA]</scope>
    <source>
        <strain evidence="11 12">69B4</strain>
    </source>
</reference>
<feature type="binding site" evidence="10">
    <location>
        <position position="98"/>
    </location>
    <ligand>
        <name>Na(+)</name>
        <dbReference type="ChEBI" id="CHEBI:29101"/>
        <note>structural</note>
    </ligand>
</feature>
<comment type="similarity">
    <text evidence="7 10">Belongs to the fluoride channel Fluc/FEX (TC 1.A.43) family.</text>
</comment>
<dbReference type="GO" id="GO:0140114">
    <property type="term" value="P:cellular detoxification of fluoride"/>
    <property type="evidence" value="ECO:0007669"/>
    <property type="project" value="UniProtKB-UniRule"/>
</dbReference>
<dbReference type="GO" id="GO:0046872">
    <property type="term" value="F:metal ion binding"/>
    <property type="evidence" value="ECO:0007669"/>
    <property type="project" value="UniProtKB-KW"/>
</dbReference>
<dbReference type="GO" id="GO:0062054">
    <property type="term" value="F:fluoride channel activity"/>
    <property type="evidence" value="ECO:0007669"/>
    <property type="project" value="UniProtKB-UniRule"/>
</dbReference>
<organism evidence="11 12">
    <name type="scientific">Cellulomonas bogoriensis 69B4 = DSM 16987</name>
    <dbReference type="NCBI Taxonomy" id="1386082"/>
    <lineage>
        <taxon>Bacteria</taxon>
        <taxon>Bacillati</taxon>
        <taxon>Actinomycetota</taxon>
        <taxon>Actinomycetes</taxon>
        <taxon>Micrococcales</taxon>
        <taxon>Cellulomonadaceae</taxon>
        <taxon>Cellulomonas</taxon>
    </lineage>
</organism>
<comment type="subcellular location">
    <subcellularLocation>
        <location evidence="1 10">Cell membrane</location>
        <topology evidence="1 10">Multi-pass membrane protein</topology>
    </subcellularLocation>
</comment>
<sequence>MPRRDTPPPSARIRPPHLDPRLVLVVAAGGAVGTAGRYSLTTTLGVETALPYATLAENVLGAFLLGLLLEGLVRRGPETPTHRTVRLAMGTGVLGGFTTYSALSIELERLLVGGDLGAAALYAVATVVLGLGACAAGVLLGTRRGR</sequence>
<dbReference type="Proteomes" id="UP000054314">
    <property type="component" value="Unassembled WGS sequence"/>
</dbReference>
<dbReference type="HAMAP" id="MF_00454">
    <property type="entry name" value="FluC"/>
    <property type="match status" value="1"/>
</dbReference>
<feature type="binding site" evidence="10">
    <location>
        <position position="95"/>
    </location>
    <ligand>
        <name>Na(+)</name>
        <dbReference type="ChEBI" id="CHEBI:29101"/>
        <note>structural</note>
    </ligand>
</feature>
<dbReference type="EMBL" id="AXCZ01000069">
    <property type="protein sequence ID" value="KGM13069.1"/>
    <property type="molecule type" value="Genomic_DNA"/>
</dbReference>
<name>A0A0A0C0X7_9CELL</name>
<evidence type="ECO:0000256" key="4">
    <source>
        <dbReference type="ARBA" id="ARBA00022989"/>
    </source>
</evidence>
<dbReference type="GO" id="GO:0005886">
    <property type="term" value="C:plasma membrane"/>
    <property type="evidence" value="ECO:0007669"/>
    <property type="project" value="UniProtKB-SubCell"/>
</dbReference>
<evidence type="ECO:0000256" key="8">
    <source>
        <dbReference type="ARBA" id="ARBA00035585"/>
    </source>
</evidence>
<keyword evidence="6 10" id="KW-0407">Ion channel</keyword>
<proteinExistence type="inferred from homology"/>
<dbReference type="PANTHER" id="PTHR28259">
    <property type="entry name" value="FLUORIDE EXPORT PROTEIN 1-RELATED"/>
    <property type="match status" value="1"/>
</dbReference>
<gene>
    <name evidence="10" type="primary">fluC</name>
    <name evidence="10" type="synonym">crcB</name>
    <name evidence="11" type="ORF">N869_12390</name>
</gene>